<protein>
    <submittedName>
        <fullName evidence="1">Uncharacterized protein</fullName>
    </submittedName>
</protein>
<gene>
    <name evidence="1" type="ORF">LMG32879_002715</name>
</gene>
<sequence length="69" mass="8058">MEKKENNKTEAYTRYLNNMSFADLEHHAEISANILHVLHKIEEKISTVSDINRDCKLAIKIYRSKGLIK</sequence>
<proteinExistence type="predicted"/>
<keyword evidence="2" id="KW-1185">Reference proteome</keyword>
<evidence type="ECO:0000313" key="1">
    <source>
        <dbReference type="EMBL" id="CAI9121860.1"/>
    </source>
</evidence>
<dbReference type="RefSeq" id="WP_289843758.1">
    <property type="nucleotide sequence ID" value="NZ_CATKSH010000025.1"/>
</dbReference>
<accession>A0AA35XXF0</accession>
<evidence type="ECO:0000313" key="2">
    <source>
        <dbReference type="Proteomes" id="UP001176960"/>
    </source>
</evidence>
<dbReference type="Proteomes" id="UP001176960">
    <property type="component" value="Unassembled WGS sequence"/>
</dbReference>
<dbReference type="AlphaFoldDB" id="A0AA35XXF0"/>
<name>A0AA35XXF0_9PROT</name>
<dbReference type="EMBL" id="CATKSH010000025">
    <property type="protein sequence ID" value="CAI9121860.1"/>
    <property type="molecule type" value="Genomic_DNA"/>
</dbReference>
<comment type="caution">
    <text evidence="1">The sequence shown here is derived from an EMBL/GenBank/DDBJ whole genome shotgun (WGS) entry which is preliminary data.</text>
</comment>
<organism evidence="1 2">
    <name type="scientific">Brytella acorum</name>
    <dbReference type="NCBI Taxonomy" id="2959299"/>
    <lineage>
        <taxon>Bacteria</taxon>
        <taxon>Pseudomonadati</taxon>
        <taxon>Pseudomonadota</taxon>
        <taxon>Alphaproteobacteria</taxon>
        <taxon>Acetobacterales</taxon>
        <taxon>Acetobacteraceae</taxon>
        <taxon>Brytella</taxon>
    </lineage>
</organism>
<reference evidence="1" key="1">
    <citation type="submission" date="2023-03" db="EMBL/GenBank/DDBJ databases">
        <authorList>
            <person name="Cleenwerck I."/>
        </authorList>
    </citation>
    <scope>NUCLEOTIDE SEQUENCE</scope>
    <source>
        <strain evidence="1">LMG 32879</strain>
    </source>
</reference>